<dbReference type="STRING" id="4846.A0A367KUG2"/>
<dbReference type="GO" id="GO:0043161">
    <property type="term" value="P:proteasome-mediated ubiquitin-dependent protein catabolic process"/>
    <property type="evidence" value="ECO:0007669"/>
    <property type="project" value="TreeGrafter"/>
</dbReference>
<dbReference type="InterPro" id="IPR038122">
    <property type="entry name" value="PFU_sf"/>
</dbReference>
<dbReference type="AlphaFoldDB" id="A0A367KUG2"/>
<dbReference type="InterPro" id="IPR020472">
    <property type="entry name" value="WD40_PAC1"/>
</dbReference>
<protein>
    <recommendedName>
        <fullName evidence="11">Phospholipase A-2-activating protein</fullName>
    </recommendedName>
</protein>
<comment type="subcellular location">
    <subcellularLocation>
        <location evidence="1">Cytoplasm</location>
    </subcellularLocation>
</comment>
<dbReference type="PANTHER" id="PTHR19849">
    <property type="entry name" value="PHOSPHOLIPASE A-2-ACTIVATING PROTEIN"/>
    <property type="match status" value="1"/>
</dbReference>
<dbReference type="InterPro" id="IPR015943">
    <property type="entry name" value="WD40/YVTN_repeat-like_dom_sf"/>
</dbReference>
<dbReference type="FunFam" id="2.130.10.10:FF:000236">
    <property type="entry name" value="Polyubiquitin binding protein (Doa1/Ufd3)"/>
    <property type="match status" value="1"/>
</dbReference>
<dbReference type="Pfam" id="PF09070">
    <property type="entry name" value="PFU"/>
    <property type="match status" value="1"/>
</dbReference>
<dbReference type="Gene3D" id="3.10.20.870">
    <property type="entry name" value="PFU (PLAA family ubiquitin binding), C-terminal domain"/>
    <property type="match status" value="1"/>
</dbReference>
<dbReference type="GO" id="GO:0010992">
    <property type="term" value="P:ubiquitin recycling"/>
    <property type="evidence" value="ECO:0007669"/>
    <property type="project" value="TreeGrafter"/>
</dbReference>
<dbReference type="PROSITE" id="PS51394">
    <property type="entry name" value="PFU"/>
    <property type="match status" value="1"/>
</dbReference>
<dbReference type="GO" id="GO:0005737">
    <property type="term" value="C:cytoplasm"/>
    <property type="evidence" value="ECO:0007669"/>
    <property type="project" value="UniProtKB-SubCell"/>
</dbReference>
<evidence type="ECO:0000256" key="5">
    <source>
        <dbReference type="PROSITE-ProRule" id="PRU00221"/>
    </source>
</evidence>
<evidence type="ECO:0000256" key="6">
    <source>
        <dbReference type="SAM" id="MobiDB-lite"/>
    </source>
</evidence>
<accession>A0A367KUG2</accession>
<feature type="repeat" description="WD" evidence="5">
    <location>
        <begin position="222"/>
        <end position="252"/>
    </location>
</feature>
<dbReference type="GO" id="GO:0043130">
    <property type="term" value="F:ubiquitin binding"/>
    <property type="evidence" value="ECO:0007669"/>
    <property type="project" value="TreeGrafter"/>
</dbReference>
<feature type="repeat" description="WD" evidence="5">
    <location>
        <begin position="104"/>
        <end position="135"/>
    </location>
</feature>
<keyword evidence="2" id="KW-0963">Cytoplasm</keyword>
<dbReference type="PROSITE" id="PS50082">
    <property type="entry name" value="WD_REPEATS_2"/>
    <property type="match status" value="5"/>
</dbReference>
<evidence type="ECO:0000313" key="9">
    <source>
        <dbReference type="EMBL" id="RCI05838.1"/>
    </source>
</evidence>
<evidence type="ECO:0000256" key="2">
    <source>
        <dbReference type="ARBA" id="ARBA00022490"/>
    </source>
</evidence>
<evidence type="ECO:0008006" key="11">
    <source>
        <dbReference type="Google" id="ProtNLM"/>
    </source>
</evidence>
<evidence type="ECO:0000259" key="7">
    <source>
        <dbReference type="PROSITE" id="PS51394"/>
    </source>
</evidence>
<dbReference type="Proteomes" id="UP000253551">
    <property type="component" value="Unassembled WGS sequence"/>
</dbReference>
<dbReference type="Pfam" id="PF00400">
    <property type="entry name" value="WD40"/>
    <property type="match status" value="7"/>
</dbReference>
<dbReference type="InterPro" id="IPR001680">
    <property type="entry name" value="WD40_rpt"/>
</dbReference>
<dbReference type="Pfam" id="PF08324">
    <property type="entry name" value="PUL"/>
    <property type="match status" value="1"/>
</dbReference>
<evidence type="ECO:0000256" key="3">
    <source>
        <dbReference type="ARBA" id="ARBA00022574"/>
    </source>
</evidence>
<feature type="repeat" description="WD" evidence="5">
    <location>
        <begin position="182"/>
        <end position="214"/>
    </location>
</feature>
<dbReference type="PANTHER" id="PTHR19849:SF0">
    <property type="entry name" value="PHOSPHOLIPASE A-2-ACTIVATING PROTEIN"/>
    <property type="match status" value="1"/>
</dbReference>
<feature type="repeat" description="WD" evidence="5">
    <location>
        <begin position="143"/>
        <end position="174"/>
    </location>
</feature>
<dbReference type="Gene3D" id="1.25.10.10">
    <property type="entry name" value="Leucine-rich Repeat Variant"/>
    <property type="match status" value="1"/>
</dbReference>
<feature type="region of interest" description="Disordered" evidence="6">
    <location>
        <begin position="453"/>
        <end position="506"/>
    </location>
</feature>
<gene>
    <name evidence="9" type="ORF">CU098_007758</name>
</gene>
<dbReference type="PRINTS" id="PR00320">
    <property type="entry name" value="GPROTEINBRPT"/>
</dbReference>
<dbReference type="SMART" id="SM00320">
    <property type="entry name" value="WD40"/>
    <property type="match status" value="7"/>
</dbReference>
<dbReference type="InterPro" id="IPR011989">
    <property type="entry name" value="ARM-like"/>
</dbReference>
<feature type="domain" description="PUL" evidence="8">
    <location>
        <begin position="519"/>
        <end position="784"/>
    </location>
</feature>
<evidence type="ECO:0000259" key="8">
    <source>
        <dbReference type="PROSITE" id="PS51396"/>
    </source>
</evidence>
<evidence type="ECO:0000313" key="10">
    <source>
        <dbReference type="Proteomes" id="UP000253551"/>
    </source>
</evidence>
<reference evidence="9 10" key="1">
    <citation type="journal article" date="2018" name="G3 (Bethesda)">
        <title>Phylogenetic and Phylogenomic Definition of Rhizopus Species.</title>
        <authorList>
            <person name="Gryganskyi A.P."/>
            <person name="Golan J."/>
            <person name="Dolatabadi S."/>
            <person name="Mondo S."/>
            <person name="Robb S."/>
            <person name="Idnurm A."/>
            <person name="Muszewska A."/>
            <person name="Steczkiewicz K."/>
            <person name="Masonjones S."/>
            <person name="Liao H.L."/>
            <person name="Gajdeczka M.T."/>
            <person name="Anike F."/>
            <person name="Vuek A."/>
            <person name="Anishchenko I.M."/>
            <person name="Voigt K."/>
            <person name="de Hoog G.S."/>
            <person name="Smith M.E."/>
            <person name="Heitman J."/>
            <person name="Vilgalys R."/>
            <person name="Stajich J.E."/>
        </authorList>
    </citation>
    <scope>NUCLEOTIDE SEQUENCE [LARGE SCALE GENOMIC DNA]</scope>
    <source>
        <strain evidence="9 10">LSU 92-RS-03</strain>
    </source>
</reference>
<dbReference type="InterPro" id="IPR015155">
    <property type="entry name" value="PFU"/>
</dbReference>
<feature type="domain" description="PFU" evidence="7">
    <location>
        <begin position="358"/>
        <end position="455"/>
    </location>
</feature>
<feature type="compositionally biased region" description="Polar residues" evidence="6">
    <location>
        <begin position="463"/>
        <end position="501"/>
    </location>
</feature>
<keyword evidence="4" id="KW-0677">Repeat</keyword>
<keyword evidence="10" id="KW-1185">Reference proteome</keyword>
<evidence type="ECO:0000256" key="1">
    <source>
        <dbReference type="ARBA" id="ARBA00004496"/>
    </source>
</evidence>
<feature type="repeat" description="WD" evidence="5">
    <location>
        <begin position="12"/>
        <end position="43"/>
    </location>
</feature>
<comment type="caution">
    <text evidence="9">The sequence shown here is derived from an EMBL/GenBank/DDBJ whole genome shotgun (WGS) entry which is preliminary data.</text>
</comment>
<dbReference type="InterPro" id="IPR013535">
    <property type="entry name" value="PUL_dom"/>
</dbReference>
<evidence type="ECO:0000256" key="4">
    <source>
        <dbReference type="ARBA" id="ARBA00022737"/>
    </source>
</evidence>
<name>A0A367KUG2_RHIST</name>
<dbReference type="PROSITE" id="PS50294">
    <property type="entry name" value="WD_REPEATS_REGION"/>
    <property type="match status" value="5"/>
</dbReference>
<dbReference type="PROSITE" id="PS51396">
    <property type="entry name" value="PUL"/>
    <property type="match status" value="1"/>
</dbReference>
<organism evidence="9 10">
    <name type="scientific">Rhizopus stolonifer</name>
    <name type="common">Rhizopus nigricans</name>
    <dbReference type="NCBI Taxonomy" id="4846"/>
    <lineage>
        <taxon>Eukaryota</taxon>
        <taxon>Fungi</taxon>
        <taxon>Fungi incertae sedis</taxon>
        <taxon>Mucoromycota</taxon>
        <taxon>Mucoromycotina</taxon>
        <taxon>Mucoromycetes</taxon>
        <taxon>Mucorales</taxon>
        <taxon>Mucorineae</taxon>
        <taxon>Rhizopodaceae</taxon>
        <taxon>Rhizopus</taxon>
    </lineage>
</organism>
<dbReference type="CDD" id="cd00200">
    <property type="entry name" value="WD40"/>
    <property type="match status" value="1"/>
</dbReference>
<dbReference type="EMBL" id="PJQM01000290">
    <property type="protein sequence ID" value="RCI05838.1"/>
    <property type="molecule type" value="Genomic_DNA"/>
</dbReference>
<dbReference type="SUPFAM" id="SSF50978">
    <property type="entry name" value="WD40 repeat-like"/>
    <property type="match status" value="1"/>
</dbReference>
<proteinExistence type="predicted"/>
<dbReference type="GO" id="GO:0005634">
    <property type="term" value="C:nucleus"/>
    <property type="evidence" value="ECO:0007669"/>
    <property type="project" value="TreeGrafter"/>
</dbReference>
<keyword evidence="3 5" id="KW-0853">WD repeat</keyword>
<sequence length="786" mass="85825">MIIPAYKLASVLNGHDQDVKAVTAMSNDLLLSASRDKTVRSWSRTERNEFTLCNTYLGHGHFVNSLTTVKPNETYPEGLIVSGGSDKLINVYLPSKPTEPLYTLIGHTENVTTMKTTPSGHIVSGSWDKNVIIWKEFQKAHVLEGHEAAIWAVLPVDDNTILTASADKTIRLWKNGKQVHIYQGHTDAVRGLALISNDAFVSCSNDGMLRIWNLGGSCLQELSGHTSFVYSVDTLSTGELVSSGEDRTVRVWRDGECVQTLQQPCISVWTVAGLPNGDIVAGGSDSIVRVFTRDKKRMASAETLKEYDELLASQAIPANQVGDINKDKLPGPEALVNPGKKEGQVIMVNVGANVEAHQWSNQTQSWVKIGEVVGGVGSGSNKQLYEGKEYDHVFEIDVGAGPNGNLKLPYNVTQNPYDAAEKFLLKHDLHESFREQVADFIIKNTNGVNLGSGQYEDPFTGGNRYTPNSNQSSGSAAYSDPFTGQGSYRPKQSTTPSSTGYSDPFTGAGSYKQGSTTSGLFPVKSYLFLKQANPDAVQTKLLSIHNELQSSQLTDQEIESLSQIVNFVKSPSNSLNASSLQVIIKISTEWPADKRFPALDLIRLIVLHNSELLVSAIPHQDLVSFLQEAGGLSASSTGSEANAMLAYRGLANLFSTETGRLIAWNKRGLIAEVLQVDVAGKFKSKMARLAQSTLAVNFAVLLCTQKEDETMLGFTGTLVELLKDEEEDENLYRFVMAFGTLVSKSNTCREVGKIMSANDELRRIQATKAGQERMQRATSEILQILN</sequence>
<dbReference type="InterPro" id="IPR036322">
    <property type="entry name" value="WD40_repeat_dom_sf"/>
</dbReference>
<dbReference type="OrthoDB" id="10265988at2759"/>
<dbReference type="Gene3D" id="2.130.10.10">
    <property type="entry name" value="YVTN repeat-like/Quinoprotein amine dehydrogenase"/>
    <property type="match status" value="1"/>
</dbReference>